<organism evidence="2 3">
    <name type="scientific">Micromonospora avicenniae</name>
    <dbReference type="NCBI Taxonomy" id="1198245"/>
    <lineage>
        <taxon>Bacteria</taxon>
        <taxon>Bacillati</taxon>
        <taxon>Actinomycetota</taxon>
        <taxon>Actinomycetes</taxon>
        <taxon>Micromonosporales</taxon>
        <taxon>Micromonosporaceae</taxon>
        <taxon>Micromonospora</taxon>
    </lineage>
</organism>
<dbReference type="AlphaFoldDB" id="A0A1N7CM58"/>
<protein>
    <submittedName>
        <fullName evidence="2">SseB protein N-terminal domain-containing protein</fullName>
    </submittedName>
</protein>
<feature type="domain" description="SseB protein N-terminal" evidence="1">
    <location>
        <begin position="13"/>
        <end position="120"/>
    </location>
</feature>
<name>A0A1N7CM58_9ACTN</name>
<dbReference type="Pfam" id="PF07179">
    <property type="entry name" value="SseB"/>
    <property type="match status" value="2"/>
</dbReference>
<reference evidence="2 3" key="1">
    <citation type="submission" date="2017-01" db="EMBL/GenBank/DDBJ databases">
        <authorList>
            <person name="Mah S.A."/>
            <person name="Swanson W.J."/>
            <person name="Moy G.W."/>
            <person name="Vacquier V.D."/>
        </authorList>
    </citation>
    <scope>NUCLEOTIDE SEQUENCE [LARGE SCALE GENOMIC DNA]</scope>
    <source>
        <strain evidence="2 3">DSM 45758</strain>
    </source>
</reference>
<accession>A0A1N7CM58</accession>
<feature type="domain" description="SseB protein N-terminal" evidence="1">
    <location>
        <begin position="185"/>
        <end position="290"/>
    </location>
</feature>
<sequence length="316" mass="33878">MDESWQPANDTERALLRAAQADDRVEFFRILTRAELYLPQHSGDTDASGQRFITMDLFGQPFLPVFTSVQTMAPRVAGVADAYTVTGYDELRERWPVADWKLAVNPGTPLDVYLPVEALQAAADGELTVPAGLEVLAEVAETTAGEEITAAVTDGDDGDLMAEFEAAMARAVPGPEPDTAELLLAAGESGDVAGYLDALLDAMVVLPTARPVDDPAQVVDLDFPWRPVGPPEAPMIEVFTTPERFQRAYPDGTPSLRATLVSLLTVWPQGHALAVDPDSPAGITLPPEQVQFLLLWPAADEDAAASGEDTADGWPR</sequence>
<dbReference type="Proteomes" id="UP000186004">
    <property type="component" value="Unassembled WGS sequence"/>
</dbReference>
<evidence type="ECO:0000259" key="1">
    <source>
        <dbReference type="Pfam" id="PF07179"/>
    </source>
</evidence>
<dbReference type="InterPro" id="IPR009839">
    <property type="entry name" value="SseB_N"/>
</dbReference>
<gene>
    <name evidence="2" type="ORF">SAMN05444858_113148</name>
</gene>
<dbReference type="RefSeq" id="WP_076472157.1">
    <property type="nucleotide sequence ID" value="NZ_FTNF01000013.1"/>
</dbReference>
<proteinExistence type="predicted"/>
<keyword evidence="3" id="KW-1185">Reference proteome</keyword>
<dbReference type="STRING" id="1198245.SAMN05444858_113148"/>
<evidence type="ECO:0000313" key="3">
    <source>
        <dbReference type="Proteomes" id="UP000186004"/>
    </source>
</evidence>
<evidence type="ECO:0000313" key="2">
    <source>
        <dbReference type="EMBL" id="SIR64692.1"/>
    </source>
</evidence>
<dbReference type="EMBL" id="FTNF01000013">
    <property type="protein sequence ID" value="SIR64692.1"/>
    <property type="molecule type" value="Genomic_DNA"/>
</dbReference>